<dbReference type="EMBL" id="ASPP01002191">
    <property type="protein sequence ID" value="ETO34880.1"/>
    <property type="molecule type" value="Genomic_DNA"/>
</dbReference>
<dbReference type="AlphaFoldDB" id="X6P8P5"/>
<keyword evidence="6" id="KW-1185">Reference proteome</keyword>
<feature type="repeat" description="WD" evidence="3">
    <location>
        <begin position="349"/>
        <end position="391"/>
    </location>
</feature>
<evidence type="ECO:0000256" key="1">
    <source>
        <dbReference type="ARBA" id="ARBA00022574"/>
    </source>
</evidence>
<dbReference type="InterPro" id="IPR015943">
    <property type="entry name" value="WD40/YVTN_repeat-like_dom_sf"/>
</dbReference>
<dbReference type="PANTHER" id="PTHR19848:SF8">
    <property type="entry name" value="F-BOX AND WD REPEAT DOMAIN CONTAINING 7"/>
    <property type="match status" value="1"/>
</dbReference>
<comment type="caution">
    <text evidence="5">The sequence shown here is derived from an EMBL/GenBank/DDBJ whole genome shotgun (WGS) entry which is preliminary data.</text>
</comment>
<gene>
    <name evidence="5" type="ORF">RFI_02207</name>
</gene>
<reference evidence="5 6" key="1">
    <citation type="journal article" date="2013" name="Curr. Biol.">
        <title>The Genome of the Foraminiferan Reticulomyxa filosa.</title>
        <authorList>
            <person name="Glockner G."/>
            <person name="Hulsmann N."/>
            <person name="Schleicher M."/>
            <person name="Noegel A.A."/>
            <person name="Eichinger L."/>
            <person name="Gallinger C."/>
            <person name="Pawlowski J."/>
            <person name="Sierra R."/>
            <person name="Euteneuer U."/>
            <person name="Pillet L."/>
            <person name="Moustafa A."/>
            <person name="Platzer M."/>
            <person name="Groth M."/>
            <person name="Szafranski K."/>
            <person name="Schliwa M."/>
        </authorList>
    </citation>
    <scope>NUCLEOTIDE SEQUENCE [LARGE SCALE GENOMIC DNA]</scope>
</reference>
<dbReference type="Pfam" id="PF00400">
    <property type="entry name" value="WD40"/>
    <property type="match status" value="6"/>
</dbReference>
<evidence type="ECO:0000313" key="5">
    <source>
        <dbReference type="EMBL" id="ETO34880.1"/>
    </source>
</evidence>
<evidence type="ECO:0000256" key="2">
    <source>
        <dbReference type="ARBA" id="ARBA00022737"/>
    </source>
</evidence>
<dbReference type="InterPro" id="IPR013083">
    <property type="entry name" value="Znf_RING/FYVE/PHD"/>
</dbReference>
<proteinExistence type="predicted"/>
<dbReference type="PROSITE" id="PS50082">
    <property type="entry name" value="WD_REPEATS_2"/>
    <property type="match status" value="6"/>
</dbReference>
<feature type="repeat" description="WD" evidence="3">
    <location>
        <begin position="301"/>
        <end position="348"/>
    </location>
</feature>
<keyword evidence="1 3" id="KW-0853">WD repeat</keyword>
<dbReference type="CDD" id="cd00200">
    <property type="entry name" value="WD40"/>
    <property type="match status" value="1"/>
</dbReference>
<dbReference type="Gene3D" id="2.130.10.10">
    <property type="entry name" value="YVTN repeat-like/Quinoprotein amine dehydrogenase"/>
    <property type="match status" value="2"/>
</dbReference>
<keyword evidence="4" id="KW-1133">Transmembrane helix</keyword>
<feature type="repeat" description="WD" evidence="3">
    <location>
        <begin position="258"/>
        <end position="300"/>
    </location>
</feature>
<sequence length="666" mass="76408">MSKIEDEKSEENERGHVATGVTPCFDKDWVLRSNSPEQINHCICLICKQIANNPVEINCAQHENMDEALIVGENCLKQFLSNNNNACPVEPHDGCQYYKAKAVQKHISELNVICQRQFKQDLKTTGRNEEGQTVEDVTAICHFNGKIKDMSYHLNTTCGLKLSNCWFKEFGCSHSCFEIELKQHLIRNMRDHFELVIKKFELMQQIIQQQQKEISKINNDENKNEDYNNYELLKSKFNQHSAINFDILLSSLKLPKTFNGHTHTVYSIDYTLDNGQFLCSSSGDNTVRVWDMKTSKQIQLFNGHSSSVYCAKFSPYHYNNHNRNVICSSSLDKTIRVWDIKDNQQLQIFNGNSNVVCGIDISPFNGGRYLCSGSDNNIRLWDIETSKSLHVFKGHKNTVWCVEFSSLQSKKNNSNKNNSVGVIGGNGYTICSGSGDNTICIWDIETTKQSTIFKGHKNWIRSLKYGSNGLGNSEDQTTILSGSSDKSVRLWDIRSAQQIQLFKGHTQTVWAVQYSPFAVDNIEFGDSSNVICSGSEDNTIRFWDVRSNKKELYVIKADNQEDNGISCLKFISLKMKGKNNNKTNNDYDVHLCYGSRRDSDKNFLVDLFYLQFSIFLVFFLRIQVTWIDQYKQDLFLKNVVDIISFAFLFLHLKTKTNTIKFLCSFK</sequence>
<protein>
    <submittedName>
        <fullName evidence="5">WD-40 repeat protein</fullName>
    </submittedName>
</protein>
<keyword evidence="2" id="KW-0677">Repeat</keyword>
<dbReference type="PANTHER" id="PTHR19848">
    <property type="entry name" value="WD40 REPEAT PROTEIN"/>
    <property type="match status" value="1"/>
</dbReference>
<dbReference type="SMART" id="SM00320">
    <property type="entry name" value="WD40"/>
    <property type="match status" value="6"/>
</dbReference>
<feature type="transmembrane region" description="Helical" evidence="4">
    <location>
        <begin position="634"/>
        <end position="652"/>
    </location>
</feature>
<accession>X6P8P5</accession>
<evidence type="ECO:0000256" key="3">
    <source>
        <dbReference type="PROSITE-ProRule" id="PRU00221"/>
    </source>
</evidence>
<keyword evidence="4" id="KW-0812">Transmembrane</keyword>
<dbReference type="PROSITE" id="PS00678">
    <property type="entry name" value="WD_REPEATS_1"/>
    <property type="match status" value="4"/>
</dbReference>
<name>X6P8P5_RETFI</name>
<dbReference type="PROSITE" id="PS50294">
    <property type="entry name" value="WD_REPEATS_REGION"/>
    <property type="match status" value="4"/>
</dbReference>
<evidence type="ECO:0000313" key="6">
    <source>
        <dbReference type="Proteomes" id="UP000023152"/>
    </source>
</evidence>
<dbReference type="SUPFAM" id="SSF50978">
    <property type="entry name" value="WD40 repeat-like"/>
    <property type="match status" value="1"/>
</dbReference>
<evidence type="ECO:0000256" key="4">
    <source>
        <dbReference type="SAM" id="Phobius"/>
    </source>
</evidence>
<feature type="repeat" description="WD" evidence="3">
    <location>
        <begin position="426"/>
        <end position="452"/>
    </location>
</feature>
<dbReference type="Proteomes" id="UP000023152">
    <property type="component" value="Unassembled WGS sequence"/>
</dbReference>
<dbReference type="PRINTS" id="PR00320">
    <property type="entry name" value="GPROTEINBRPT"/>
</dbReference>
<dbReference type="InterPro" id="IPR020472">
    <property type="entry name" value="WD40_PAC1"/>
</dbReference>
<dbReference type="Gene3D" id="3.30.40.10">
    <property type="entry name" value="Zinc/RING finger domain, C3HC4 (zinc finger)"/>
    <property type="match status" value="1"/>
</dbReference>
<feature type="repeat" description="WD" evidence="3">
    <location>
        <begin position="453"/>
        <end position="501"/>
    </location>
</feature>
<feature type="repeat" description="WD" evidence="3">
    <location>
        <begin position="519"/>
        <end position="553"/>
    </location>
</feature>
<keyword evidence="4" id="KW-0472">Membrane</keyword>
<organism evidence="5 6">
    <name type="scientific">Reticulomyxa filosa</name>
    <dbReference type="NCBI Taxonomy" id="46433"/>
    <lineage>
        <taxon>Eukaryota</taxon>
        <taxon>Sar</taxon>
        <taxon>Rhizaria</taxon>
        <taxon>Retaria</taxon>
        <taxon>Foraminifera</taxon>
        <taxon>Monothalamids</taxon>
        <taxon>Reticulomyxidae</taxon>
        <taxon>Reticulomyxa</taxon>
    </lineage>
</organism>
<dbReference type="InterPro" id="IPR036322">
    <property type="entry name" value="WD40_repeat_dom_sf"/>
</dbReference>
<dbReference type="InterPro" id="IPR001680">
    <property type="entry name" value="WD40_rpt"/>
</dbReference>
<dbReference type="InterPro" id="IPR019775">
    <property type="entry name" value="WD40_repeat_CS"/>
</dbReference>
<feature type="transmembrane region" description="Helical" evidence="4">
    <location>
        <begin position="603"/>
        <end position="622"/>
    </location>
</feature>